<sequence>MSWKWGSFSAMAGILLIVSAIYAVWSVYAENGRLADENALLTQQNQRQQLITNNAYHAIRLFNDISRINSENRNRSAVDSEQTQAAIKTVVVSHECAHRTVPDGAVIRLQQHANRIRSGATDIDPGASAR</sequence>
<name>A0A2D0LDG7_9GAMM</name>
<keyword evidence="2" id="KW-1185">Reference proteome</keyword>
<comment type="caution">
    <text evidence="1">The sequence shown here is derived from an EMBL/GenBank/DDBJ whole genome shotgun (WGS) entry which is preliminary data.</text>
</comment>
<dbReference type="AlphaFoldDB" id="A0A2D0LDG7"/>
<organism evidence="1 2">
    <name type="scientific">Xenorhabdus kozodoii</name>
    <dbReference type="NCBI Taxonomy" id="351676"/>
    <lineage>
        <taxon>Bacteria</taxon>
        <taxon>Pseudomonadati</taxon>
        <taxon>Pseudomonadota</taxon>
        <taxon>Gammaproteobacteria</taxon>
        <taxon>Enterobacterales</taxon>
        <taxon>Morganellaceae</taxon>
        <taxon>Xenorhabdus</taxon>
    </lineage>
</organism>
<reference evidence="1 2" key="1">
    <citation type="journal article" date="2017" name="Nat. Microbiol.">
        <title>Natural product diversity associated with the nematode symbionts Photorhabdus and Xenorhabdus.</title>
        <authorList>
            <person name="Tobias N.J."/>
            <person name="Wolff H."/>
            <person name="Djahanschiri B."/>
            <person name="Grundmann F."/>
            <person name="Kronenwerth M."/>
            <person name="Shi Y.M."/>
            <person name="Simonyi S."/>
            <person name="Grun P."/>
            <person name="Shapiro-Ilan D."/>
            <person name="Pidot S.J."/>
            <person name="Stinear T.P."/>
            <person name="Ebersberger I."/>
            <person name="Bode H.B."/>
        </authorList>
    </citation>
    <scope>NUCLEOTIDE SEQUENCE [LARGE SCALE GENOMIC DNA]</scope>
    <source>
        <strain evidence="1 2">DSM 17907</strain>
    </source>
</reference>
<dbReference type="Proteomes" id="UP000221101">
    <property type="component" value="Unassembled WGS sequence"/>
</dbReference>
<dbReference type="EMBL" id="NJCX01000009">
    <property type="protein sequence ID" value="PHM73711.1"/>
    <property type="molecule type" value="Genomic_DNA"/>
</dbReference>
<dbReference type="RefSeq" id="WP_244183429.1">
    <property type="nucleotide sequence ID" value="NZ_CAWNOR010000130.1"/>
</dbReference>
<proteinExistence type="predicted"/>
<accession>A0A2D0LDG7</accession>
<evidence type="ECO:0000313" key="2">
    <source>
        <dbReference type="Proteomes" id="UP000221101"/>
    </source>
</evidence>
<gene>
    <name evidence="1" type="ORF">Xkoz_01532</name>
</gene>
<protein>
    <recommendedName>
        <fullName evidence="3">Bacteriophage protein</fullName>
    </recommendedName>
</protein>
<evidence type="ECO:0008006" key="3">
    <source>
        <dbReference type="Google" id="ProtNLM"/>
    </source>
</evidence>
<evidence type="ECO:0000313" key="1">
    <source>
        <dbReference type="EMBL" id="PHM73711.1"/>
    </source>
</evidence>